<gene>
    <name evidence="1" type="ORF">MEUPH1_LOCUS15364</name>
</gene>
<sequence>MILFLYPFASVSHPKARHGRSAIQQLSYPDGSSAILAVSYTDGHTDHIAVQLPRRQISHTAAQQTPASSGVNLVVFTWERPVEVRLPALTYH</sequence>
<protein>
    <submittedName>
        <fullName evidence="1">Uncharacterized protein</fullName>
    </submittedName>
</protein>
<reference evidence="1 2" key="1">
    <citation type="submission" date="2023-01" db="EMBL/GenBank/DDBJ databases">
        <authorList>
            <person name="Whitehead M."/>
        </authorList>
    </citation>
    <scope>NUCLEOTIDE SEQUENCE [LARGE SCALE GENOMIC DNA]</scope>
</reference>
<dbReference type="EMBL" id="CARXXK010000002">
    <property type="protein sequence ID" value="CAI6360018.1"/>
    <property type="molecule type" value="Genomic_DNA"/>
</dbReference>
<keyword evidence="2" id="KW-1185">Reference proteome</keyword>
<proteinExistence type="predicted"/>
<accession>A0AAV0WW13</accession>
<dbReference type="AlphaFoldDB" id="A0AAV0WW13"/>
<comment type="caution">
    <text evidence="1">The sequence shown here is derived from an EMBL/GenBank/DDBJ whole genome shotgun (WGS) entry which is preliminary data.</text>
</comment>
<evidence type="ECO:0000313" key="1">
    <source>
        <dbReference type="EMBL" id="CAI6360018.1"/>
    </source>
</evidence>
<name>A0AAV0WW13_9HEMI</name>
<dbReference type="Proteomes" id="UP001160148">
    <property type="component" value="Unassembled WGS sequence"/>
</dbReference>
<evidence type="ECO:0000313" key="2">
    <source>
        <dbReference type="Proteomes" id="UP001160148"/>
    </source>
</evidence>
<organism evidence="1 2">
    <name type="scientific">Macrosiphum euphorbiae</name>
    <name type="common">potato aphid</name>
    <dbReference type="NCBI Taxonomy" id="13131"/>
    <lineage>
        <taxon>Eukaryota</taxon>
        <taxon>Metazoa</taxon>
        <taxon>Ecdysozoa</taxon>
        <taxon>Arthropoda</taxon>
        <taxon>Hexapoda</taxon>
        <taxon>Insecta</taxon>
        <taxon>Pterygota</taxon>
        <taxon>Neoptera</taxon>
        <taxon>Paraneoptera</taxon>
        <taxon>Hemiptera</taxon>
        <taxon>Sternorrhyncha</taxon>
        <taxon>Aphidomorpha</taxon>
        <taxon>Aphidoidea</taxon>
        <taxon>Aphididae</taxon>
        <taxon>Macrosiphini</taxon>
        <taxon>Macrosiphum</taxon>
    </lineage>
</organism>